<reference evidence="1" key="2">
    <citation type="submission" date="2014-05" db="EMBL/GenBank/DDBJ databases">
        <title>The genome and life-stage specific transcriptomes of Globodera pallida elucidate key aspects of plant parasitism by a cyst nematode.</title>
        <authorList>
            <person name="Cotton J.A."/>
            <person name="Lilley C.J."/>
            <person name="Jones L.M."/>
            <person name="Kikuchi T."/>
            <person name="Reid A.J."/>
            <person name="Thorpe P."/>
            <person name="Tsai I.J."/>
            <person name="Beasley H."/>
            <person name="Blok V."/>
            <person name="Cock P.J.A."/>
            <person name="Van den Akker S.E."/>
            <person name="Holroyd N."/>
            <person name="Hunt M."/>
            <person name="Mantelin S."/>
            <person name="Naghra H."/>
            <person name="Pain A."/>
            <person name="Palomares-Rius J.E."/>
            <person name="Zarowiecki M."/>
            <person name="Berriman M."/>
            <person name="Jones J.T."/>
            <person name="Urwin P.E."/>
        </authorList>
    </citation>
    <scope>NUCLEOTIDE SEQUENCE [LARGE SCALE GENOMIC DNA]</scope>
    <source>
        <strain evidence="1">Lindley</strain>
    </source>
</reference>
<sequence>MEINGRPGEVQNFEYFPTPLTNKTSNPTQIGGNPIKFRGNYCKVWLFGTERLLLNDGSIKWPLGNFDWAIKKETF</sequence>
<dbReference type="WBParaSite" id="GPLIN_000291100">
    <property type="protein sequence ID" value="GPLIN_000291100"/>
    <property type="gene ID" value="GPLIN_000291100"/>
</dbReference>
<name>A0A183BQM5_GLOPA</name>
<reference evidence="1" key="1">
    <citation type="submission" date="2013-12" db="EMBL/GenBank/DDBJ databases">
        <authorList>
            <person name="Aslett M."/>
        </authorList>
    </citation>
    <scope>NUCLEOTIDE SEQUENCE [LARGE SCALE GENOMIC DNA]</scope>
    <source>
        <strain evidence="1">Lindley</strain>
    </source>
</reference>
<dbReference type="Proteomes" id="UP000050741">
    <property type="component" value="Unassembled WGS sequence"/>
</dbReference>
<evidence type="ECO:0000313" key="2">
    <source>
        <dbReference type="WBParaSite" id="GPLIN_000291100"/>
    </source>
</evidence>
<organism evidence="1 2">
    <name type="scientific">Globodera pallida</name>
    <name type="common">Potato cyst nematode worm</name>
    <name type="synonym">Heterodera pallida</name>
    <dbReference type="NCBI Taxonomy" id="36090"/>
    <lineage>
        <taxon>Eukaryota</taxon>
        <taxon>Metazoa</taxon>
        <taxon>Ecdysozoa</taxon>
        <taxon>Nematoda</taxon>
        <taxon>Chromadorea</taxon>
        <taxon>Rhabditida</taxon>
        <taxon>Tylenchina</taxon>
        <taxon>Tylenchomorpha</taxon>
        <taxon>Tylenchoidea</taxon>
        <taxon>Heteroderidae</taxon>
        <taxon>Heteroderinae</taxon>
        <taxon>Globodera</taxon>
    </lineage>
</organism>
<reference evidence="2" key="3">
    <citation type="submission" date="2016-06" db="UniProtKB">
        <authorList>
            <consortium name="WormBaseParasite"/>
        </authorList>
    </citation>
    <scope>IDENTIFICATION</scope>
</reference>
<accession>A0A183BQM5</accession>
<evidence type="ECO:0000313" key="1">
    <source>
        <dbReference type="Proteomes" id="UP000050741"/>
    </source>
</evidence>
<proteinExistence type="predicted"/>
<dbReference type="AlphaFoldDB" id="A0A183BQM5"/>
<keyword evidence="1" id="KW-1185">Reference proteome</keyword>
<protein>
    <submittedName>
        <fullName evidence="2">Uncharacterized protein</fullName>
    </submittedName>
</protein>